<sequence length="141" mass="16854">MEQWILWSAALYVVMFFLLKGLSAYFGKYYHNKAYHLVMITCNSQHSIEWMIWSYHFWNETKGNKGNITCIDTGSTDDTLAILHRLWHRYPRLQIVRLAPYVNTEEAIHEWLKSQKQNKEKLIVLDLREPEKAQDSERHLA</sequence>
<dbReference type="Proteomes" id="UP000535491">
    <property type="component" value="Unassembled WGS sequence"/>
</dbReference>
<dbReference type="EMBL" id="JACEIQ010000014">
    <property type="protein sequence ID" value="MBA4495369.1"/>
    <property type="molecule type" value="Genomic_DNA"/>
</dbReference>
<evidence type="ECO:0008006" key="4">
    <source>
        <dbReference type="Google" id="ProtNLM"/>
    </source>
</evidence>
<evidence type="ECO:0000313" key="2">
    <source>
        <dbReference type="EMBL" id="MBA4495369.1"/>
    </source>
</evidence>
<dbReference type="InterPro" id="IPR029044">
    <property type="entry name" value="Nucleotide-diphossugar_trans"/>
</dbReference>
<dbReference type="SUPFAM" id="SSF53448">
    <property type="entry name" value="Nucleotide-diphospho-sugar transferases"/>
    <property type="match status" value="1"/>
</dbReference>
<evidence type="ECO:0000256" key="1">
    <source>
        <dbReference type="SAM" id="Phobius"/>
    </source>
</evidence>
<reference evidence="2 3" key="1">
    <citation type="submission" date="2020-07" db="EMBL/GenBank/DDBJ databases">
        <authorList>
            <person name="Feng H."/>
        </authorList>
    </citation>
    <scope>NUCLEOTIDE SEQUENCE [LARGE SCALE GENOMIC DNA]</scope>
    <source>
        <strain evidence="3">s-10</strain>
    </source>
</reference>
<organism evidence="2 3">
    <name type="scientific">Paenactinomyces guangxiensis</name>
    <dbReference type="NCBI Taxonomy" id="1490290"/>
    <lineage>
        <taxon>Bacteria</taxon>
        <taxon>Bacillati</taxon>
        <taxon>Bacillota</taxon>
        <taxon>Bacilli</taxon>
        <taxon>Bacillales</taxon>
        <taxon>Thermoactinomycetaceae</taxon>
        <taxon>Paenactinomyces</taxon>
    </lineage>
</organism>
<name>A0A7W1WSR7_9BACL</name>
<keyword evidence="1" id="KW-1133">Transmembrane helix</keyword>
<dbReference type="AlphaFoldDB" id="A0A7W1WSR7"/>
<keyword evidence="3" id="KW-1185">Reference proteome</keyword>
<gene>
    <name evidence="2" type="ORF">H1191_13745</name>
</gene>
<proteinExistence type="predicted"/>
<feature type="transmembrane region" description="Helical" evidence="1">
    <location>
        <begin position="6"/>
        <end position="26"/>
    </location>
</feature>
<keyword evidence="1" id="KW-0812">Transmembrane</keyword>
<protein>
    <recommendedName>
        <fullName evidence="4">Glycosyltransferase 2-like domain-containing protein</fullName>
    </recommendedName>
</protein>
<accession>A0A7W1WSR7</accession>
<comment type="caution">
    <text evidence="2">The sequence shown here is derived from an EMBL/GenBank/DDBJ whole genome shotgun (WGS) entry which is preliminary data.</text>
</comment>
<dbReference type="RefSeq" id="WP_181752736.1">
    <property type="nucleotide sequence ID" value="NZ_JACEIQ010000014.1"/>
</dbReference>
<evidence type="ECO:0000313" key="3">
    <source>
        <dbReference type="Proteomes" id="UP000535491"/>
    </source>
</evidence>
<keyword evidence="1" id="KW-0472">Membrane</keyword>